<evidence type="ECO:0000313" key="15">
    <source>
        <dbReference type="Proteomes" id="UP000187280"/>
    </source>
</evidence>
<name>A0A1H4FC20_9GAMM</name>
<feature type="transmembrane region" description="Helical" evidence="12">
    <location>
        <begin position="237"/>
        <end position="256"/>
    </location>
</feature>
<gene>
    <name evidence="12" type="primary">kefB</name>
    <name evidence="14" type="ORF">SAMN02982996_03009</name>
</gene>
<evidence type="ECO:0000256" key="2">
    <source>
        <dbReference type="ARBA" id="ARBA00022448"/>
    </source>
</evidence>
<dbReference type="HAMAP" id="MF_01412">
    <property type="entry name" value="K_H_efflux_KefB"/>
    <property type="match status" value="1"/>
</dbReference>
<accession>A0A1H4FC20</accession>
<evidence type="ECO:0000256" key="4">
    <source>
        <dbReference type="ARBA" id="ARBA00022475"/>
    </source>
</evidence>
<evidence type="ECO:0000256" key="3">
    <source>
        <dbReference type="ARBA" id="ARBA00022449"/>
    </source>
</evidence>
<reference evidence="14 15" key="1">
    <citation type="submission" date="2016-10" db="EMBL/GenBank/DDBJ databases">
        <authorList>
            <person name="de Groot N.N."/>
        </authorList>
    </citation>
    <scope>NUCLEOTIDE SEQUENCE [LARGE SCALE GENOMIC DNA]</scope>
    <source>
        <strain evidence="14 15">ATCC 29281</strain>
    </source>
</reference>
<feature type="transmembrane region" description="Helical" evidence="12">
    <location>
        <begin position="87"/>
        <end position="107"/>
    </location>
</feature>
<dbReference type="NCBIfam" id="NF002973">
    <property type="entry name" value="PRK03659.1"/>
    <property type="match status" value="1"/>
</dbReference>
<protein>
    <recommendedName>
        <fullName evidence="12">Glutathione-regulated potassium-efflux system protein KefB</fullName>
    </recommendedName>
    <alternativeName>
        <fullName evidence="12">K(+)/H(+) antiporter</fullName>
    </alternativeName>
</protein>
<feature type="transmembrane region" description="Helical" evidence="12">
    <location>
        <begin position="355"/>
        <end position="373"/>
    </location>
</feature>
<dbReference type="RefSeq" id="WP_074729260.1">
    <property type="nucleotide sequence ID" value="NZ_FNQS01000012.1"/>
</dbReference>
<dbReference type="InterPro" id="IPR004771">
    <property type="entry name" value="K/H_exchanger"/>
</dbReference>
<evidence type="ECO:0000256" key="9">
    <source>
        <dbReference type="ARBA" id="ARBA00022989"/>
    </source>
</evidence>
<keyword evidence="5 12" id="KW-0997">Cell inner membrane</keyword>
<dbReference type="Pfam" id="PF02254">
    <property type="entry name" value="TrkA_N"/>
    <property type="match status" value="1"/>
</dbReference>
<evidence type="ECO:0000256" key="5">
    <source>
        <dbReference type="ARBA" id="ARBA00022519"/>
    </source>
</evidence>
<keyword evidence="3 12" id="KW-0050">Antiport</keyword>
<dbReference type="InterPro" id="IPR006153">
    <property type="entry name" value="Cation/H_exchanger_TM"/>
</dbReference>
<dbReference type="PRINTS" id="PR00335">
    <property type="entry name" value="KUPTAKETRKA"/>
</dbReference>
<dbReference type="AlphaFoldDB" id="A0A1H4FC20"/>
<feature type="transmembrane region" description="Helical" evidence="12">
    <location>
        <begin position="56"/>
        <end position="75"/>
    </location>
</feature>
<keyword evidence="7 12" id="KW-0812">Transmembrane</keyword>
<feature type="transmembrane region" description="Helical" evidence="12">
    <location>
        <begin position="294"/>
        <end position="317"/>
    </location>
</feature>
<comment type="subcellular location">
    <subcellularLocation>
        <location evidence="1 12">Cell inner membrane</location>
        <topology evidence="1 12">Multi-pass membrane protein</topology>
    </subcellularLocation>
</comment>
<dbReference type="FunFam" id="3.40.50.720:FF:000036">
    <property type="entry name" value="Glutathione-regulated potassium-efflux system protein KefB"/>
    <property type="match status" value="1"/>
</dbReference>
<comment type="subunit">
    <text evidence="12">Interacts with the regulatory subunit KefG.</text>
</comment>
<evidence type="ECO:0000256" key="1">
    <source>
        <dbReference type="ARBA" id="ARBA00004429"/>
    </source>
</evidence>
<dbReference type="FunFam" id="1.20.1530.20:FF:000001">
    <property type="entry name" value="Glutathione-regulated potassium-efflux system protein KefB"/>
    <property type="match status" value="1"/>
</dbReference>
<dbReference type="GO" id="GO:1902600">
    <property type="term" value="P:proton transmembrane transport"/>
    <property type="evidence" value="ECO:0007669"/>
    <property type="project" value="InterPro"/>
</dbReference>
<proteinExistence type="inferred from homology"/>
<evidence type="ECO:0000256" key="7">
    <source>
        <dbReference type="ARBA" id="ARBA00022692"/>
    </source>
</evidence>
<keyword evidence="2 12" id="KW-0813">Transport</keyword>
<comment type="similarity">
    <text evidence="12">Belongs to the monovalent cation:proton antiporter 2 (CPA2) transporter (TC 2.A.37) family. KefB subfamily.</text>
</comment>
<dbReference type="InterPro" id="IPR020884">
    <property type="entry name" value="K_H_efflux_KefB"/>
</dbReference>
<dbReference type="PROSITE" id="PS51201">
    <property type="entry name" value="RCK_N"/>
    <property type="match status" value="1"/>
</dbReference>
<organism evidence="14 15">
    <name type="scientific">Lonsdalea quercina</name>
    <dbReference type="NCBI Taxonomy" id="71657"/>
    <lineage>
        <taxon>Bacteria</taxon>
        <taxon>Pseudomonadati</taxon>
        <taxon>Pseudomonadota</taxon>
        <taxon>Gammaproteobacteria</taxon>
        <taxon>Enterobacterales</taxon>
        <taxon>Pectobacteriaceae</taxon>
        <taxon>Lonsdalea</taxon>
    </lineage>
</organism>
<feature type="transmembrane region" description="Helical" evidence="12">
    <location>
        <begin position="268"/>
        <end position="288"/>
    </location>
</feature>
<feature type="domain" description="RCK N-terminal" evidence="13">
    <location>
        <begin position="400"/>
        <end position="519"/>
    </location>
</feature>
<feature type="transmembrane region" description="Helical" evidence="12">
    <location>
        <begin position="32"/>
        <end position="50"/>
    </location>
</feature>
<dbReference type="Proteomes" id="UP000187280">
    <property type="component" value="Unassembled WGS sequence"/>
</dbReference>
<evidence type="ECO:0000259" key="13">
    <source>
        <dbReference type="PROSITE" id="PS51201"/>
    </source>
</evidence>
<feature type="transmembrane region" description="Helical" evidence="12">
    <location>
        <begin position="113"/>
        <end position="135"/>
    </location>
</feature>
<evidence type="ECO:0000256" key="12">
    <source>
        <dbReference type="HAMAP-Rule" id="MF_01412"/>
    </source>
</evidence>
<dbReference type="GeneID" id="97765852"/>
<dbReference type="PANTHER" id="PTHR46157:SF4">
    <property type="entry name" value="K(+) EFFLUX ANTIPORTER 3, CHLOROPLASTIC"/>
    <property type="match status" value="1"/>
</dbReference>
<dbReference type="eggNOG" id="COG0475">
    <property type="taxonomic scope" value="Bacteria"/>
</dbReference>
<dbReference type="eggNOG" id="COG1226">
    <property type="taxonomic scope" value="Bacteria"/>
</dbReference>
<evidence type="ECO:0000256" key="11">
    <source>
        <dbReference type="ARBA" id="ARBA00023136"/>
    </source>
</evidence>
<keyword evidence="11 12" id="KW-0472">Membrane</keyword>
<dbReference type="Pfam" id="PF00999">
    <property type="entry name" value="Na_H_Exchanger"/>
    <property type="match status" value="1"/>
</dbReference>
<dbReference type="PANTHER" id="PTHR46157">
    <property type="entry name" value="K(+) EFFLUX ANTIPORTER 3, CHLOROPLASTIC"/>
    <property type="match status" value="1"/>
</dbReference>
<keyword evidence="15" id="KW-1185">Reference proteome</keyword>
<evidence type="ECO:0000256" key="8">
    <source>
        <dbReference type="ARBA" id="ARBA00022958"/>
    </source>
</evidence>
<keyword evidence="9 12" id="KW-1133">Transmembrane helix</keyword>
<dbReference type="SUPFAM" id="SSF51735">
    <property type="entry name" value="NAD(P)-binding Rossmann-fold domains"/>
    <property type="match status" value="1"/>
</dbReference>
<feature type="transmembrane region" description="Helical" evidence="12">
    <location>
        <begin position="6"/>
        <end position="25"/>
    </location>
</feature>
<feature type="transmembrane region" description="Helical" evidence="12">
    <location>
        <begin position="208"/>
        <end position="231"/>
    </location>
</feature>
<dbReference type="InterPro" id="IPR036291">
    <property type="entry name" value="NAD(P)-bd_dom_sf"/>
</dbReference>
<dbReference type="NCBIfam" id="TIGR00932">
    <property type="entry name" value="2a37"/>
    <property type="match status" value="1"/>
</dbReference>
<dbReference type="Gene3D" id="1.20.1530.20">
    <property type="match status" value="1"/>
</dbReference>
<evidence type="ECO:0000313" key="14">
    <source>
        <dbReference type="EMBL" id="SEA94834.1"/>
    </source>
</evidence>
<dbReference type="InterPro" id="IPR003148">
    <property type="entry name" value="RCK_N"/>
</dbReference>
<comment type="function">
    <text evidence="12">Pore-forming subunit of a potassium efflux system that confers protection against electrophiles. Catalyzes K(+)/H(+) antiport.</text>
</comment>
<feature type="transmembrane region" description="Helical" evidence="12">
    <location>
        <begin position="329"/>
        <end position="349"/>
    </location>
</feature>
<keyword evidence="10 12" id="KW-0406">Ion transport</keyword>
<keyword evidence="6 12" id="KW-0633">Potassium transport</keyword>
<dbReference type="STRING" id="71657.SAMN02982996_03009"/>
<dbReference type="InterPro" id="IPR038770">
    <property type="entry name" value="Na+/solute_symporter_sf"/>
</dbReference>
<dbReference type="EMBL" id="FNQS01000012">
    <property type="protein sequence ID" value="SEA94834.1"/>
    <property type="molecule type" value="Genomic_DNA"/>
</dbReference>
<dbReference type="GO" id="GO:0015503">
    <property type="term" value="F:glutathione-regulated potassium exporter activity"/>
    <property type="evidence" value="ECO:0007669"/>
    <property type="project" value="UniProtKB-UniRule"/>
</dbReference>
<sequence length="603" mass="66208">MDSASTLSAGVLFLFVTVLAVPIAARLGIGAVLGYLLAGIAIGPWGLGFIRDVSAILHFSELGVVFLMFIIGLELNPAKLWKLRRSIFGIGAGQVLLSAAILGGVLFMSQFSWQSALIGGIGLAMSSTAMALQLMREKGMNRNESGQLGFSVLLFQDLAVIPALALIPILSGVQGQIDDWQHVVMKVLAFGGMLIGGRYLVRPLFRFIAASGVSEVFTAAALLLVLGSALFMEALGLSMALGTFIAGVLLAESEYRHELEISIEPFKGLLLGLFFISVGMALNLGVLYANIVEVLLGVVILVSVKGLILYVLARIYGLRSSERLQFSGVLSQGGEFAFVLFSAAAAQHVLQGDQLPLLLVTVTLSMMVTPLLMQLIDRILARRYNAPEESTEKHYVEDDEPQVIVVGFGRFGQVIGRLLMANKKRITVLERDISAVSLMRSYGYKVYYGDATSVDLLRSAGAEQAQSIVITCNDPEDTMAIVHLCQQHFPHLEILARARGRVEAHELLQSGVTQFSRETFSSALELGRKTLVSLGMHPHQAHRSQQHFRRLDMRMLRELMPERQAEGEGAQISRVKEARRELEDIFQREMQHERRRLDDWDET</sequence>
<dbReference type="InterPro" id="IPR006036">
    <property type="entry name" value="K_uptake_TrkA"/>
</dbReference>
<evidence type="ECO:0000256" key="6">
    <source>
        <dbReference type="ARBA" id="ARBA00022538"/>
    </source>
</evidence>
<keyword evidence="8 12" id="KW-0630">Potassium</keyword>
<feature type="transmembrane region" description="Helical" evidence="12">
    <location>
        <begin position="183"/>
        <end position="201"/>
    </location>
</feature>
<keyword evidence="4 12" id="KW-1003">Cell membrane</keyword>
<dbReference type="GO" id="GO:0005886">
    <property type="term" value="C:plasma membrane"/>
    <property type="evidence" value="ECO:0007669"/>
    <property type="project" value="UniProtKB-SubCell"/>
</dbReference>
<dbReference type="Gene3D" id="3.40.50.720">
    <property type="entry name" value="NAD(P)-binding Rossmann-like Domain"/>
    <property type="match status" value="1"/>
</dbReference>
<feature type="transmembrane region" description="Helical" evidence="12">
    <location>
        <begin position="147"/>
        <end position="171"/>
    </location>
</feature>
<evidence type="ECO:0000256" key="10">
    <source>
        <dbReference type="ARBA" id="ARBA00023065"/>
    </source>
</evidence>